<feature type="domain" description="Acyltransferase 3" evidence="3">
    <location>
        <begin position="35"/>
        <end position="361"/>
    </location>
</feature>
<feature type="domain" description="SGNH" evidence="4">
    <location>
        <begin position="469"/>
        <end position="690"/>
    </location>
</feature>
<dbReference type="Proteomes" id="UP000832041">
    <property type="component" value="Chromosome"/>
</dbReference>
<dbReference type="EMBL" id="CP051627">
    <property type="protein sequence ID" value="UPT22470.1"/>
    <property type="molecule type" value="Genomic_DNA"/>
</dbReference>
<evidence type="ECO:0000256" key="2">
    <source>
        <dbReference type="SAM" id="Phobius"/>
    </source>
</evidence>
<keyword evidence="2" id="KW-0812">Transmembrane</keyword>
<keyword evidence="2" id="KW-0472">Membrane</keyword>
<dbReference type="InterPro" id="IPR050879">
    <property type="entry name" value="Acyltransferase_3"/>
</dbReference>
<dbReference type="PANTHER" id="PTHR23028">
    <property type="entry name" value="ACETYLTRANSFERASE"/>
    <property type="match status" value="1"/>
</dbReference>
<keyword evidence="2" id="KW-1133">Transmembrane helix</keyword>
<keyword evidence="5" id="KW-0012">Acyltransferase</keyword>
<feature type="region of interest" description="Disordered" evidence="1">
    <location>
        <begin position="1"/>
        <end position="30"/>
    </location>
</feature>
<protein>
    <submittedName>
        <fullName evidence="5">Acyltransferase</fullName>
    </submittedName>
</protein>
<feature type="compositionally biased region" description="Low complexity" evidence="1">
    <location>
        <begin position="1"/>
        <end position="14"/>
    </location>
</feature>
<name>A0ABY4L462_THEAE</name>
<feature type="transmembrane region" description="Helical" evidence="2">
    <location>
        <begin position="197"/>
        <end position="217"/>
    </location>
</feature>
<evidence type="ECO:0000259" key="4">
    <source>
        <dbReference type="Pfam" id="PF19040"/>
    </source>
</evidence>
<feature type="region of interest" description="Disordered" evidence="1">
    <location>
        <begin position="435"/>
        <end position="465"/>
    </location>
</feature>
<keyword evidence="5" id="KW-0808">Transferase</keyword>
<feature type="transmembrane region" description="Helical" evidence="2">
    <location>
        <begin position="259"/>
        <end position="282"/>
    </location>
</feature>
<feature type="transmembrane region" description="Helical" evidence="2">
    <location>
        <begin position="60"/>
        <end position="79"/>
    </location>
</feature>
<feature type="transmembrane region" description="Helical" evidence="2">
    <location>
        <begin position="229"/>
        <end position="247"/>
    </location>
</feature>
<evidence type="ECO:0000256" key="1">
    <source>
        <dbReference type="SAM" id="MobiDB-lite"/>
    </source>
</evidence>
<dbReference type="InterPro" id="IPR002656">
    <property type="entry name" value="Acyl_transf_3_dom"/>
</dbReference>
<organism evidence="5 6">
    <name type="scientific">Thermobifida alba</name>
    <name type="common">Thermomonospora alba</name>
    <dbReference type="NCBI Taxonomy" id="53522"/>
    <lineage>
        <taxon>Bacteria</taxon>
        <taxon>Bacillati</taxon>
        <taxon>Actinomycetota</taxon>
        <taxon>Actinomycetes</taxon>
        <taxon>Streptosporangiales</taxon>
        <taxon>Nocardiopsidaceae</taxon>
        <taxon>Thermobifida</taxon>
    </lineage>
</organism>
<feature type="transmembrane region" description="Helical" evidence="2">
    <location>
        <begin position="344"/>
        <end position="362"/>
    </location>
</feature>
<keyword evidence="6" id="KW-1185">Reference proteome</keyword>
<dbReference type="Pfam" id="PF19040">
    <property type="entry name" value="SGNH"/>
    <property type="match status" value="1"/>
</dbReference>
<feature type="transmembrane region" description="Helical" evidence="2">
    <location>
        <begin position="99"/>
        <end position="118"/>
    </location>
</feature>
<feature type="compositionally biased region" description="Basic and acidic residues" evidence="1">
    <location>
        <begin position="455"/>
        <end position="465"/>
    </location>
</feature>
<feature type="transmembrane region" description="Helical" evidence="2">
    <location>
        <begin position="162"/>
        <end position="185"/>
    </location>
</feature>
<dbReference type="PANTHER" id="PTHR23028:SF53">
    <property type="entry name" value="ACYL_TRANSF_3 DOMAIN-CONTAINING PROTEIN"/>
    <property type="match status" value="1"/>
</dbReference>
<accession>A0ABY4L462</accession>
<feature type="transmembrane region" description="Helical" evidence="2">
    <location>
        <begin position="383"/>
        <end position="406"/>
    </location>
</feature>
<proteinExistence type="predicted"/>
<dbReference type="Pfam" id="PF01757">
    <property type="entry name" value="Acyl_transf_3"/>
    <property type="match status" value="1"/>
</dbReference>
<dbReference type="GO" id="GO:0016746">
    <property type="term" value="F:acyltransferase activity"/>
    <property type="evidence" value="ECO:0007669"/>
    <property type="project" value="UniProtKB-KW"/>
</dbReference>
<dbReference type="InterPro" id="IPR043968">
    <property type="entry name" value="SGNH"/>
</dbReference>
<evidence type="ECO:0000313" key="5">
    <source>
        <dbReference type="EMBL" id="UPT22470.1"/>
    </source>
</evidence>
<reference evidence="5 6" key="1">
    <citation type="submission" date="2020-04" db="EMBL/GenBank/DDBJ databases">
        <title>Thermobifida alba genome sequencing and assembly.</title>
        <authorList>
            <person name="Luzics S."/>
            <person name="Horvath B."/>
            <person name="Nagy I."/>
            <person name="Toth A."/>
            <person name="Nagy I."/>
            <person name="Kukolya J."/>
        </authorList>
    </citation>
    <scope>NUCLEOTIDE SEQUENCE [LARGE SCALE GENOMIC DNA]</scope>
    <source>
        <strain evidence="5 6">DSM 43795</strain>
    </source>
</reference>
<feature type="transmembrane region" description="Helical" evidence="2">
    <location>
        <begin position="288"/>
        <end position="309"/>
    </location>
</feature>
<sequence>MGRSVSVSAPSAPATRLPEDTAPPSTLQRSNHRPEIQGLRAVAVLLVVAYHVWFGRVSGGVDVFLLLTGFLITGSLVRAVRRHGRVHFLAFWGRLLGRLTPAAAVTLLGTLVATVLWLPESRWRDVLADTPASALYYENWRLAANAVDYLARDDATSPLQHFWSLAIQGQSYLLLPVLVTVAAYTVRRSGRDPAGPVALLLGAVGAVSLAYSVWITGTDQAWAYFDSGARFWELALGGVAAVLLPRLRLPGAVRAPLGWIGLVALVSCGIVLQVSTLFPGWIALWPTGAALLVIVAGDAGGRLGAGALLSWRPLAVVGDHAYALYLWHWPVLVVYLEVSGRTLASPVGGLCVVAVSAVLAAATRRLVEGGVRDLVRTRATPAWTLLVAAGCLLPVGATVGGGHHYLDRQEQIRQELAKDPANYPGALVLVEAGPGTARSGAEPPAEVPVLPYPTEADRDRGDNQGEDGCHLSFSDTEVAVCEDGPADAEHTVALVGQSHAAHWYTALRGASRNQGWRLVAMTKDACQFSTEPSYRGETEYTECAVWNEGVMRILADLRPDVVVTTATRSSAGNGERVLDGYVPRWRELDAMGIPVIGIRDTPRMGFDTSDCVARHLDDPAACTTDFRRSLAERPPYETEPGIPESTEFLDFSDYVCPDGRCPAVIGNVMVYYDDSHMTATYSATLAPIVEEEILRVTGW</sequence>
<gene>
    <name evidence="5" type="ORF">FOF52_17110</name>
</gene>
<evidence type="ECO:0000259" key="3">
    <source>
        <dbReference type="Pfam" id="PF01757"/>
    </source>
</evidence>
<evidence type="ECO:0000313" key="6">
    <source>
        <dbReference type="Proteomes" id="UP000832041"/>
    </source>
</evidence>